<evidence type="ECO:0000256" key="14">
    <source>
        <dbReference type="ARBA" id="ARBA00032707"/>
    </source>
</evidence>
<evidence type="ECO:0000256" key="7">
    <source>
        <dbReference type="ARBA" id="ARBA00022801"/>
    </source>
</evidence>
<evidence type="ECO:0000256" key="8">
    <source>
        <dbReference type="ARBA" id="ARBA00022960"/>
    </source>
</evidence>
<keyword evidence="13 17" id="KW-0961">Cell wall biogenesis/degradation</keyword>
<evidence type="ECO:0000256" key="12">
    <source>
        <dbReference type="ARBA" id="ARBA00023251"/>
    </source>
</evidence>
<keyword evidence="8 17" id="KW-0133">Cell shape</keyword>
<comment type="caution">
    <text evidence="18">The sequence shown here is derived from an EMBL/GenBank/DDBJ whole genome shotgun (WGS) entry which is preliminary data.</text>
</comment>
<dbReference type="PANTHER" id="PTHR30622">
    <property type="entry name" value="UNDECAPRENYL-DIPHOSPHATASE"/>
    <property type="match status" value="1"/>
</dbReference>
<name>A0A162F2U2_9BACI</name>
<proteinExistence type="inferred from homology"/>
<evidence type="ECO:0000256" key="2">
    <source>
        <dbReference type="ARBA" id="ARBA00010621"/>
    </source>
</evidence>
<dbReference type="RefSeq" id="WP_061947532.1">
    <property type="nucleotide sequence ID" value="NZ_LTAO01000002.1"/>
</dbReference>
<comment type="catalytic activity">
    <reaction evidence="16 17">
        <text>di-trans,octa-cis-undecaprenyl diphosphate + H2O = di-trans,octa-cis-undecaprenyl phosphate + phosphate + H(+)</text>
        <dbReference type="Rhea" id="RHEA:28094"/>
        <dbReference type="ChEBI" id="CHEBI:15377"/>
        <dbReference type="ChEBI" id="CHEBI:15378"/>
        <dbReference type="ChEBI" id="CHEBI:43474"/>
        <dbReference type="ChEBI" id="CHEBI:58405"/>
        <dbReference type="ChEBI" id="CHEBI:60392"/>
        <dbReference type="EC" id="3.6.1.27"/>
    </reaction>
</comment>
<dbReference type="GO" id="GO:0008360">
    <property type="term" value="P:regulation of cell shape"/>
    <property type="evidence" value="ECO:0007669"/>
    <property type="project" value="UniProtKB-KW"/>
</dbReference>
<keyword evidence="19" id="KW-1185">Reference proteome</keyword>
<gene>
    <name evidence="17" type="primary">uppP</name>
    <name evidence="18" type="ORF">AZF04_14330</name>
</gene>
<dbReference type="EC" id="3.6.1.27" evidence="3 17"/>
<dbReference type="InterPro" id="IPR003824">
    <property type="entry name" value="UppP"/>
</dbReference>
<dbReference type="OrthoDB" id="9808289at2"/>
<protein>
    <recommendedName>
        <fullName evidence="4 17">Undecaprenyl-diphosphatase</fullName>
        <ecNumber evidence="3 17">3.6.1.27</ecNumber>
    </recommendedName>
    <alternativeName>
        <fullName evidence="15 17">Bacitracin resistance protein</fullName>
    </alternativeName>
    <alternativeName>
        <fullName evidence="14 17">Undecaprenyl pyrophosphate phosphatase</fullName>
    </alternativeName>
</protein>
<evidence type="ECO:0000256" key="10">
    <source>
        <dbReference type="ARBA" id="ARBA00022989"/>
    </source>
</evidence>
<evidence type="ECO:0000256" key="17">
    <source>
        <dbReference type="HAMAP-Rule" id="MF_01006"/>
    </source>
</evidence>
<evidence type="ECO:0000256" key="16">
    <source>
        <dbReference type="ARBA" id="ARBA00047594"/>
    </source>
</evidence>
<dbReference type="STRING" id="519424.AZF04_14330"/>
<dbReference type="GO" id="GO:0009252">
    <property type="term" value="P:peptidoglycan biosynthetic process"/>
    <property type="evidence" value="ECO:0007669"/>
    <property type="project" value="UniProtKB-KW"/>
</dbReference>
<reference evidence="18" key="1">
    <citation type="submission" date="2016-02" db="EMBL/GenBank/DDBJ databases">
        <title>Genome sequence of Bacillus trypoxylicola KCTC 13244(T).</title>
        <authorList>
            <person name="Jeong H."/>
            <person name="Park S.-H."/>
            <person name="Choi S.-K."/>
        </authorList>
    </citation>
    <scope>NUCLEOTIDE SEQUENCE [LARGE SCALE GENOMIC DNA]</scope>
    <source>
        <strain evidence="18">KCTC 13244</strain>
    </source>
</reference>
<sequence length="277" mass="30348">MESAIQLAEWIQFLLLGLIQGITEPIPVSSSGHLVLAQHFLGLESEGLTFEILVNFASLFAVIFIYRNDLFRLIGGALKYLQTRKPEYESDFRFWVYLVIATVPAAIAGLLLEDWIATQSSHIGVIAVALLVTGVALFIIRKLKGKKTESQITMKEVIIVGLAQMVALLPGISRSGATIVAAMGVGWTRETALRFSFFLYIPVSLGSGILALRDVFSDPAIAEKAFPYSIAFVASLVASYFALKIFINIMKSGKLIYFSIYCFIVGFGVLAYLAMIS</sequence>
<evidence type="ECO:0000256" key="1">
    <source>
        <dbReference type="ARBA" id="ARBA00004651"/>
    </source>
</evidence>
<evidence type="ECO:0000256" key="15">
    <source>
        <dbReference type="ARBA" id="ARBA00032932"/>
    </source>
</evidence>
<feature type="transmembrane region" description="Helical" evidence="17">
    <location>
        <begin position="255"/>
        <end position="275"/>
    </location>
</feature>
<dbReference type="AlphaFoldDB" id="A0A162F2U2"/>
<dbReference type="EMBL" id="LTAO01000002">
    <property type="protein sequence ID" value="KYG34364.1"/>
    <property type="molecule type" value="Genomic_DNA"/>
</dbReference>
<comment type="function">
    <text evidence="17">Catalyzes the dephosphorylation of undecaprenyl diphosphate (UPP). Confers resistance to bacitracin.</text>
</comment>
<evidence type="ECO:0000313" key="19">
    <source>
        <dbReference type="Proteomes" id="UP000075806"/>
    </source>
</evidence>
<comment type="subcellular location">
    <subcellularLocation>
        <location evidence="1 17">Cell membrane</location>
        <topology evidence="1 17">Multi-pass membrane protein</topology>
    </subcellularLocation>
</comment>
<feature type="transmembrane region" description="Helical" evidence="17">
    <location>
        <begin position="225"/>
        <end position="243"/>
    </location>
</feature>
<comment type="miscellaneous">
    <text evidence="17">Bacitracin is thought to be involved in the inhibition of peptidoglycan synthesis by sequestering undecaprenyl diphosphate, thereby reducing the pool of lipid carrier available.</text>
</comment>
<evidence type="ECO:0000256" key="13">
    <source>
        <dbReference type="ARBA" id="ARBA00023316"/>
    </source>
</evidence>
<evidence type="ECO:0000256" key="11">
    <source>
        <dbReference type="ARBA" id="ARBA00023136"/>
    </source>
</evidence>
<feature type="transmembrane region" description="Helical" evidence="17">
    <location>
        <begin position="192"/>
        <end position="213"/>
    </location>
</feature>
<organism evidence="18 19">
    <name type="scientific">Alkalihalobacillus trypoxylicola</name>
    <dbReference type="NCBI Taxonomy" id="519424"/>
    <lineage>
        <taxon>Bacteria</taxon>
        <taxon>Bacillati</taxon>
        <taxon>Bacillota</taxon>
        <taxon>Bacilli</taxon>
        <taxon>Bacillales</taxon>
        <taxon>Bacillaceae</taxon>
        <taxon>Alkalihalobacillus</taxon>
    </lineage>
</organism>
<feature type="transmembrane region" description="Helical" evidence="17">
    <location>
        <begin position="47"/>
        <end position="66"/>
    </location>
</feature>
<evidence type="ECO:0000313" key="18">
    <source>
        <dbReference type="EMBL" id="KYG34364.1"/>
    </source>
</evidence>
<evidence type="ECO:0000256" key="3">
    <source>
        <dbReference type="ARBA" id="ARBA00012374"/>
    </source>
</evidence>
<accession>A0A162F2U2</accession>
<keyword evidence="10 17" id="KW-1133">Transmembrane helix</keyword>
<dbReference type="Proteomes" id="UP000075806">
    <property type="component" value="Unassembled WGS sequence"/>
</dbReference>
<feature type="transmembrane region" description="Helical" evidence="17">
    <location>
        <begin position="123"/>
        <end position="140"/>
    </location>
</feature>
<dbReference type="HAMAP" id="MF_01006">
    <property type="entry name" value="Undec_diphosphatase"/>
    <property type="match status" value="1"/>
</dbReference>
<dbReference type="Pfam" id="PF02673">
    <property type="entry name" value="BacA"/>
    <property type="match status" value="1"/>
</dbReference>
<evidence type="ECO:0000256" key="6">
    <source>
        <dbReference type="ARBA" id="ARBA00022692"/>
    </source>
</evidence>
<evidence type="ECO:0000256" key="5">
    <source>
        <dbReference type="ARBA" id="ARBA00022475"/>
    </source>
</evidence>
<evidence type="ECO:0000256" key="9">
    <source>
        <dbReference type="ARBA" id="ARBA00022984"/>
    </source>
</evidence>
<keyword evidence="5 17" id="KW-1003">Cell membrane</keyword>
<evidence type="ECO:0000256" key="4">
    <source>
        <dbReference type="ARBA" id="ARBA00021581"/>
    </source>
</evidence>
<dbReference type="GO" id="GO:0005886">
    <property type="term" value="C:plasma membrane"/>
    <property type="evidence" value="ECO:0007669"/>
    <property type="project" value="UniProtKB-SubCell"/>
</dbReference>
<keyword evidence="7 17" id="KW-0378">Hydrolase</keyword>
<dbReference type="GO" id="GO:0071555">
    <property type="term" value="P:cell wall organization"/>
    <property type="evidence" value="ECO:0007669"/>
    <property type="project" value="UniProtKB-KW"/>
</dbReference>
<keyword evidence="9 17" id="KW-0573">Peptidoglycan synthesis</keyword>
<feature type="transmembrane region" description="Helical" evidence="17">
    <location>
        <begin position="94"/>
        <end position="111"/>
    </location>
</feature>
<keyword evidence="11 17" id="KW-0472">Membrane</keyword>
<dbReference type="PANTHER" id="PTHR30622:SF2">
    <property type="entry name" value="UNDECAPRENYL-DIPHOSPHATASE"/>
    <property type="match status" value="1"/>
</dbReference>
<comment type="similarity">
    <text evidence="2 17">Belongs to the UppP family.</text>
</comment>
<dbReference type="GO" id="GO:0046677">
    <property type="term" value="P:response to antibiotic"/>
    <property type="evidence" value="ECO:0007669"/>
    <property type="project" value="UniProtKB-UniRule"/>
</dbReference>
<keyword evidence="12 17" id="KW-0046">Antibiotic resistance</keyword>
<keyword evidence="6 17" id="KW-0812">Transmembrane</keyword>
<dbReference type="GO" id="GO:0050380">
    <property type="term" value="F:undecaprenyl-diphosphatase activity"/>
    <property type="evidence" value="ECO:0007669"/>
    <property type="project" value="UniProtKB-UniRule"/>
</dbReference>